<reference evidence="1 2" key="1">
    <citation type="journal article" date="2012" name="Int. J. Syst. Evol. Microbiol.">
        <title>Marinomonas hwangdonensis sp. nov., isolated from seawater.</title>
        <authorList>
            <person name="Jung Y.T."/>
            <person name="Oh T.K."/>
            <person name="Yoon J.H."/>
        </authorList>
    </citation>
    <scope>NUCLEOTIDE SEQUENCE [LARGE SCALE GENOMIC DNA]</scope>
    <source>
        <strain evidence="1 2">HDW-15</strain>
    </source>
</reference>
<organism evidence="1 2">
    <name type="scientific">Marinomonas hwangdonensis</name>
    <dbReference type="NCBI Taxonomy" id="1053647"/>
    <lineage>
        <taxon>Bacteria</taxon>
        <taxon>Pseudomonadati</taxon>
        <taxon>Pseudomonadota</taxon>
        <taxon>Gammaproteobacteria</taxon>
        <taxon>Oceanospirillales</taxon>
        <taxon>Oceanospirillaceae</taxon>
        <taxon>Marinomonas</taxon>
    </lineage>
</organism>
<comment type="caution">
    <text evidence="1">The sequence shown here is derived from an EMBL/GenBank/DDBJ whole genome shotgun (WGS) entry which is preliminary data.</text>
</comment>
<dbReference type="OrthoDB" id="6106780at2"/>
<dbReference type="RefSeq" id="WP_123094191.1">
    <property type="nucleotide sequence ID" value="NZ_RIZG01000001.1"/>
</dbReference>
<dbReference type="EMBL" id="RIZG01000001">
    <property type="protein sequence ID" value="RNF52850.1"/>
    <property type="molecule type" value="Genomic_DNA"/>
</dbReference>
<dbReference type="Proteomes" id="UP000280507">
    <property type="component" value="Unassembled WGS sequence"/>
</dbReference>
<evidence type="ECO:0000313" key="2">
    <source>
        <dbReference type="Proteomes" id="UP000280507"/>
    </source>
</evidence>
<name>A0A3M8QDG3_9GAMM</name>
<keyword evidence="2" id="KW-1185">Reference proteome</keyword>
<proteinExistence type="predicted"/>
<evidence type="ECO:0000313" key="1">
    <source>
        <dbReference type="EMBL" id="RNF52850.1"/>
    </source>
</evidence>
<accession>A0A3M8QDG3</accession>
<protein>
    <recommendedName>
        <fullName evidence="3">DUF1127 domain-containing protein</fullName>
    </recommendedName>
</protein>
<sequence>MFVARLFVSIQHSSVRFKTRKKLAFLTAQQLWDLGLTKEQQQAELSQATMSGFMSDLRVSLKNKGRRL</sequence>
<gene>
    <name evidence="1" type="ORF">EBI00_01720</name>
</gene>
<dbReference type="AlphaFoldDB" id="A0A3M8QDG3"/>
<evidence type="ECO:0008006" key="3">
    <source>
        <dbReference type="Google" id="ProtNLM"/>
    </source>
</evidence>